<evidence type="ECO:0000256" key="1">
    <source>
        <dbReference type="SAM" id="MobiDB-lite"/>
    </source>
</evidence>
<gene>
    <name evidence="2" type="ORF">GA0070617_1742</name>
</gene>
<accession>A0A1C6UBF1</accession>
<feature type="region of interest" description="Disordered" evidence="1">
    <location>
        <begin position="34"/>
        <end position="53"/>
    </location>
</feature>
<sequence>MDRTTRNAALLATAVALPVTLVVAGLAVARLAPGDTPDSPTASTTAAQPQSTAPVELAAPPLAERPATVCRALLSQLPAAVGDLPQRPVTAGPEQNAAYGDPPLTVVCGGPVADYQPTDEVWKVNNVCWHPTEGTGATVLTTVDREVPVRVTVPEAYGPALQRVAPIANTIVASVPSGGTPPAGCDR</sequence>
<dbReference type="STRING" id="683228.GA0070617_1742"/>
<dbReference type="Pfam" id="PF12028">
    <property type="entry name" value="DUF3515"/>
    <property type="match status" value="1"/>
</dbReference>
<dbReference type="EMBL" id="FMIA01000002">
    <property type="protein sequence ID" value="SCL51308.1"/>
    <property type="molecule type" value="Genomic_DNA"/>
</dbReference>
<keyword evidence="3" id="KW-1185">Reference proteome</keyword>
<proteinExistence type="predicted"/>
<name>A0A1C6UBF1_9ACTN</name>
<organism evidence="2 3">
    <name type="scientific">Micromonospora yangpuensis</name>
    <dbReference type="NCBI Taxonomy" id="683228"/>
    <lineage>
        <taxon>Bacteria</taxon>
        <taxon>Bacillati</taxon>
        <taxon>Actinomycetota</taxon>
        <taxon>Actinomycetes</taxon>
        <taxon>Micromonosporales</taxon>
        <taxon>Micromonosporaceae</taxon>
        <taxon>Micromonospora</taxon>
    </lineage>
</organism>
<evidence type="ECO:0000313" key="3">
    <source>
        <dbReference type="Proteomes" id="UP000198937"/>
    </source>
</evidence>
<dbReference type="OrthoDB" id="5185834at2"/>
<reference evidence="2 3" key="1">
    <citation type="submission" date="2016-06" db="EMBL/GenBank/DDBJ databases">
        <authorList>
            <person name="Kjaerup R.B."/>
            <person name="Dalgaard T.S."/>
            <person name="Juul-Madsen H.R."/>
        </authorList>
    </citation>
    <scope>NUCLEOTIDE SEQUENCE [LARGE SCALE GENOMIC DNA]</scope>
    <source>
        <strain evidence="2 3">DSM 45577</strain>
    </source>
</reference>
<dbReference type="Proteomes" id="UP000198937">
    <property type="component" value="Unassembled WGS sequence"/>
</dbReference>
<dbReference type="AlphaFoldDB" id="A0A1C6UBF1"/>
<dbReference type="RefSeq" id="WP_091435471.1">
    <property type="nucleotide sequence ID" value="NZ_BMMJ01000001.1"/>
</dbReference>
<evidence type="ECO:0008006" key="4">
    <source>
        <dbReference type="Google" id="ProtNLM"/>
    </source>
</evidence>
<evidence type="ECO:0000313" key="2">
    <source>
        <dbReference type="EMBL" id="SCL51308.1"/>
    </source>
</evidence>
<protein>
    <recommendedName>
        <fullName evidence="4">DUF3515 domain-containing protein</fullName>
    </recommendedName>
</protein>
<dbReference type="InterPro" id="IPR021903">
    <property type="entry name" value="DUF3515"/>
</dbReference>